<dbReference type="Proteomes" id="UP000071778">
    <property type="component" value="Chromosome"/>
</dbReference>
<evidence type="ECO:0000313" key="4">
    <source>
        <dbReference type="Proteomes" id="UP000071778"/>
    </source>
</evidence>
<dbReference type="InterPro" id="IPR007372">
    <property type="entry name" value="Lipid/polyisoprenoid-bd_YceI"/>
</dbReference>
<dbReference type="PANTHER" id="PTHR34406:SF2">
    <property type="entry name" value="PERIPLASMIC PROTEIN"/>
    <property type="match status" value="1"/>
</dbReference>
<dbReference type="Gene3D" id="2.40.128.110">
    <property type="entry name" value="Lipid/polyisoprenoid-binding, YceI-like"/>
    <property type="match status" value="1"/>
</dbReference>
<reference evidence="3 4" key="1">
    <citation type="submission" date="2015-11" db="EMBL/GenBank/DDBJ databases">
        <title>Exploring the genomic traits of fungus-feeding bacterial genus Collimonas.</title>
        <authorList>
            <person name="Song C."/>
            <person name="Schmidt R."/>
            <person name="de Jager V."/>
            <person name="Krzyzanowska D."/>
            <person name="Jongedijk E."/>
            <person name="Cankar K."/>
            <person name="Beekwilder J."/>
            <person name="van Veen A."/>
            <person name="de Boer W."/>
            <person name="van Veen J.A."/>
            <person name="Garbeva P."/>
        </authorList>
    </citation>
    <scope>NUCLEOTIDE SEQUENCE [LARGE SCALE GENOMIC DNA]</scope>
    <source>
        <strain evidence="3 4">Ter282</strain>
    </source>
</reference>
<evidence type="ECO:0000259" key="2">
    <source>
        <dbReference type="SMART" id="SM00867"/>
    </source>
</evidence>
<keyword evidence="4" id="KW-1185">Reference proteome</keyword>
<dbReference type="AlphaFoldDB" id="A0A127QIB0"/>
<accession>A0A127QIB0</accession>
<dbReference type="InterPro" id="IPR036761">
    <property type="entry name" value="TTHA0802/YceI-like_sf"/>
</dbReference>
<dbReference type="EMBL" id="CP013235">
    <property type="protein sequence ID" value="AMP09801.1"/>
    <property type="molecule type" value="Genomic_DNA"/>
</dbReference>
<dbReference type="SUPFAM" id="SSF101874">
    <property type="entry name" value="YceI-like"/>
    <property type="match status" value="1"/>
</dbReference>
<proteinExistence type="predicted"/>
<dbReference type="PANTHER" id="PTHR34406">
    <property type="entry name" value="PROTEIN YCEI"/>
    <property type="match status" value="1"/>
</dbReference>
<keyword evidence="1" id="KW-0732">Signal</keyword>
<organism evidence="3 4">
    <name type="scientific">Collimonas arenae</name>
    <dbReference type="NCBI Taxonomy" id="279058"/>
    <lineage>
        <taxon>Bacteria</taxon>
        <taxon>Pseudomonadati</taxon>
        <taxon>Pseudomonadota</taxon>
        <taxon>Betaproteobacteria</taxon>
        <taxon>Burkholderiales</taxon>
        <taxon>Oxalobacteraceae</taxon>
        <taxon>Collimonas</taxon>
    </lineage>
</organism>
<feature type="signal peptide" evidence="1">
    <location>
        <begin position="1"/>
        <end position="34"/>
    </location>
</feature>
<dbReference type="RefSeq" id="WP_082797854.1">
    <property type="nucleotide sequence ID" value="NZ_CP013233.1"/>
</dbReference>
<feature type="chain" id="PRO_5007277934" evidence="1">
    <location>
        <begin position="35"/>
        <end position="203"/>
    </location>
</feature>
<sequence>MPISFRPLHPLQSLPLLPLLPLLWAFSSSNTCLAADHYLIDPEHTFSYFEYNHWGLSQQRSRFDSTAGTIELDESAGSGTIDIEIDASSISTGSESFNQIMRSGDFFDTANYPKISFKSSSLHFEDQQLKQVDGDLTIKGVTHPVTLDISHFNCRFMLLYGKRACGANGSAKILRSDYKLGRYAPFVGDDVTLHISVEAIKEY</sequence>
<dbReference type="PATRIC" id="fig|279058.17.peg.2187"/>
<dbReference type="SMART" id="SM00867">
    <property type="entry name" value="YceI"/>
    <property type="match status" value="1"/>
</dbReference>
<protein>
    <submittedName>
        <fullName evidence="3">YceI-like domain protein</fullName>
    </submittedName>
</protein>
<feature type="domain" description="Lipid/polyisoprenoid-binding YceI-like" evidence="2">
    <location>
        <begin position="37"/>
        <end position="200"/>
    </location>
</feature>
<gene>
    <name evidence="3" type="ORF">CAter282_2040</name>
</gene>
<evidence type="ECO:0000313" key="3">
    <source>
        <dbReference type="EMBL" id="AMP09801.1"/>
    </source>
</evidence>
<dbReference type="OrthoDB" id="9811006at2"/>
<name>A0A127QIB0_9BURK</name>
<dbReference type="Pfam" id="PF04264">
    <property type="entry name" value="YceI"/>
    <property type="match status" value="1"/>
</dbReference>
<evidence type="ECO:0000256" key="1">
    <source>
        <dbReference type="SAM" id="SignalP"/>
    </source>
</evidence>